<dbReference type="OrthoDB" id="617686at2"/>
<keyword evidence="10" id="KW-1185">Reference proteome</keyword>
<accession>F8N6B9</accession>
<dbReference type="Gene3D" id="1.25.40.390">
    <property type="match status" value="1"/>
</dbReference>
<evidence type="ECO:0000256" key="5">
    <source>
        <dbReference type="ARBA" id="ARBA00023237"/>
    </source>
</evidence>
<dbReference type="InterPro" id="IPR012944">
    <property type="entry name" value="SusD_RagB_dom"/>
</dbReference>
<evidence type="ECO:0000259" key="7">
    <source>
        <dbReference type="Pfam" id="PF07980"/>
    </source>
</evidence>
<comment type="similarity">
    <text evidence="2">Belongs to the SusD family.</text>
</comment>
<dbReference type="SUPFAM" id="SSF48452">
    <property type="entry name" value="TPR-like"/>
    <property type="match status" value="1"/>
</dbReference>
<keyword evidence="5" id="KW-0998">Cell outer membrane</keyword>
<name>F8N6B9_9BACT</name>
<dbReference type="InterPro" id="IPR033985">
    <property type="entry name" value="SusD-like_N"/>
</dbReference>
<evidence type="ECO:0000256" key="1">
    <source>
        <dbReference type="ARBA" id="ARBA00004442"/>
    </source>
</evidence>
<evidence type="ECO:0000256" key="6">
    <source>
        <dbReference type="SAM" id="SignalP"/>
    </source>
</evidence>
<feature type="chain" id="PRO_5003375439" evidence="6">
    <location>
        <begin position="22"/>
        <end position="503"/>
    </location>
</feature>
<gene>
    <name evidence="9" type="ORF">Premu_1819</name>
</gene>
<dbReference type="AlphaFoldDB" id="F8N6B9"/>
<feature type="signal peptide" evidence="6">
    <location>
        <begin position="1"/>
        <end position="21"/>
    </location>
</feature>
<dbReference type="Proteomes" id="UP000002772">
    <property type="component" value="Unassembled WGS sequence"/>
</dbReference>
<dbReference type="HOGENOM" id="CLU_015553_1_4_10"/>
<dbReference type="eggNOG" id="COG3193">
    <property type="taxonomic scope" value="Bacteria"/>
</dbReference>
<protein>
    <submittedName>
        <fullName evidence="9">RagB/SusD domain-containing protein</fullName>
    </submittedName>
</protein>
<evidence type="ECO:0000259" key="8">
    <source>
        <dbReference type="Pfam" id="PF14322"/>
    </source>
</evidence>
<feature type="domain" description="RagB/SusD" evidence="7">
    <location>
        <begin position="348"/>
        <end position="503"/>
    </location>
</feature>
<dbReference type="GO" id="GO:0009279">
    <property type="term" value="C:cell outer membrane"/>
    <property type="evidence" value="ECO:0007669"/>
    <property type="project" value="UniProtKB-SubCell"/>
</dbReference>
<feature type="domain" description="SusD-like N-terminal" evidence="8">
    <location>
        <begin position="97"/>
        <end position="238"/>
    </location>
</feature>
<reference evidence="10" key="1">
    <citation type="journal article" date="2011" name="Stand. Genomic Sci.">
        <title>Non-contiguous finished genome sequence of the opportunistic oral pathogen Prevotella multisaccharivorax type strain (PPPA20).</title>
        <authorList>
            <person name="Pati A."/>
            <person name="Gronow S."/>
            <person name="Lu M."/>
            <person name="Lapidus A."/>
            <person name="Nolan M."/>
            <person name="Lucas S."/>
            <person name="Hammon N."/>
            <person name="Deshpande S."/>
            <person name="Cheng J.F."/>
            <person name="Tapia R."/>
            <person name="Han C."/>
            <person name="Goodwin L."/>
            <person name="Pitluck S."/>
            <person name="Liolios K."/>
            <person name="Pagani I."/>
            <person name="Mavromatis K."/>
            <person name="Mikhailova N."/>
            <person name="Huntemann M."/>
            <person name="Chen A."/>
            <person name="Palaniappan K."/>
            <person name="Land M."/>
            <person name="Hauser L."/>
            <person name="Detter J.C."/>
            <person name="Brambilla E.M."/>
            <person name="Rohde M."/>
            <person name="Goker M."/>
            <person name="Woyke T."/>
            <person name="Bristow J."/>
            <person name="Eisen J.A."/>
            <person name="Markowitz V."/>
            <person name="Hugenholtz P."/>
            <person name="Kyrpides N.C."/>
            <person name="Klenk H.P."/>
            <person name="Ivanova N."/>
        </authorList>
    </citation>
    <scope>NUCLEOTIDE SEQUENCE [LARGE SCALE GENOMIC DNA]</scope>
    <source>
        <strain evidence="10">DSM 17128</strain>
    </source>
</reference>
<keyword evidence="3 6" id="KW-0732">Signal</keyword>
<organism evidence="9 10">
    <name type="scientific">Hallella multisaccharivorax DSM 17128</name>
    <dbReference type="NCBI Taxonomy" id="688246"/>
    <lineage>
        <taxon>Bacteria</taxon>
        <taxon>Pseudomonadati</taxon>
        <taxon>Bacteroidota</taxon>
        <taxon>Bacteroidia</taxon>
        <taxon>Bacteroidales</taxon>
        <taxon>Prevotellaceae</taxon>
        <taxon>Hallella</taxon>
    </lineage>
</organism>
<sequence>MKTKYIIFAALLTMLAGCSLDYDPVSIPTEITEGKLTDTTKAVLADRDAAVSQRKAVYELLRNRQEHMHLDYVLLGDCHSDNAYVGTVGAEVVPYETNTIDASNPDMARDWSRYLEDIATANVLINGVDQLMSEGKVTETEGHQWKAEGEISRALNMFRMTRIWGSLPMVTTIPKTITSKNIDSVYPAYFPPRATTEECYKQIISDLTDAEQYAPDFDNADRTLLSKTVAQALLCKVYAEKAVQDYDKVISYAEKVRATPGLTLEPDFATLWGWDSSKKDCMKRNTSEGILEVHWYSGAGNWESWMFGRCLENYDQSFSWAKWATPSRDLINDFNNEGDTVRRNQTIVYYQCGWSNYYPSDHYPFMYKLRSGYNNEYILRLADIMLLEAEAYAYKGDLSNSAKLVNIIRERVKLKDLDSSKMNSKDAMVEAVLHERRLELALEGQRWFDLVRNGKVESVMNNLNSRDSGRLKLAKSYNANSYLLPIPQTALDENQNLTQNPGY</sequence>
<dbReference type="STRING" id="688246.Premu_1819"/>
<evidence type="ECO:0000313" key="10">
    <source>
        <dbReference type="Proteomes" id="UP000002772"/>
    </source>
</evidence>
<evidence type="ECO:0000313" key="9">
    <source>
        <dbReference type="EMBL" id="EGN57224.1"/>
    </source>
</evidence>
<evidence type="ECO:0000256" key="4">
    <source>
        <dbReference type="ARBA" id="ARBA00023136"/>
    </source>
</evidence>
<dbReference type="Pfam" id="PF14322">
    <property type="entry name" value="SusD-like_3"/>
    <property type="match status" value="1"/>
</dbReference>
<dbReference type="Pfam" id="PF07980">
    <property type="entry name" value="SusD_RagB"/>
    <property type="match status" value="1"/>
</dbReference>
<comment type="subcellular location">
    <subcellularLocation>
        <location evidence="1">Cell outer membrane</location>
    </subcellularLocation>
</comment>
<dbReference type="CDD" id="cd08977">
    <property type="entry name" value="SusD"/>
    <property type="match status" value="1"/>
</dbReference>
<dbReference type="PROSITE" id="PS51257">
    <property type="entry name" value="PROKAR_LIPOPROTEIN"/>
    <property type="match status" value="1"/>
</dbReference>
<evidence type="ECO:0000256" key="2">
    <source>
        <dbReference type="ARBA" id="ARBA00006275"/>
    </source>
</evidence>
<keyword evidence="4" id="KW-0472">Membrane</keyword>
<dbReference type="EMBL" id="GL945017">
    <property type="protein sequence ID" value="EGN57224.1"/>
    <property type="molecule type" value="Genomic_DNA"/>
</dbReference>
<proteinExistence type="inferred from homology"/>
<evidence type="ECO:0000256" key="3">
    <source>
        <dbReference type="ARBA" id="ARBA00022729"/>
    </source>
</evidence>
<dbReference type="RefSeq" id="WP_007574606.1">
    <property type="nucleotide sequence ID" value="NZ_BPTS01000002.1"/>
</dbReference>
<dbReference type="InterPro" id="IPR011990">
    <property type="entry name" value="TPR-like_helical_dom_sf"/>
</dbReference>